<dbReference type="RefSeq" id="WP_274942632.1">
    <property type="nucleotide sequence ID" value="NZ_JANWOI010000001.1"/>
</dbReference>
<proteinExistence type="inferred from homology"/>
<sequence>MTDFYTLSDAEQIARLENLAKVALTRWDGTFDQVKLIKYRENAVFSAQRSDGTKVAVRVHRHGYHSDAALLSELHWMQTLADAGIPVPPIVRAACGSPFIKAEAPGIPEPRQVDLLGWMAGSPVGSSEDGLSLDPESAERLFFDAGVLAAKVHDHTQAMALPENFTRHAWDENGLIGDEPLWGRFWELEALTPDQRDLLLRASACARRDLAAFGRNAANYGLIHADFVPENLLSENGQLKLIDFDDCGFGWNMFELATALYFNIDEPYYPAIERALFAGYRSVRALPAETEALLPLFLFLRGTTYLGWIQTRPETQTARELGPMLIARLCQLAATYLAEAALPVSEGPAG</sequence>
<reference evidence="3" key="2">
    <citation type="journal article" date="2023" name="Syst. Appl. Microbiol.">
        <title>Govania unica gen. nov., sp. nov., a rare biosphere bacterium that represents a novel family in the class Alphaproteobacteria.</title>
        <authorList>
            <person name="Vandamme P."/>
            <person name="Peeters C."/>
            <person name="Hettiarachchi A."/>
            <person name="Cnockaert M."/>
            <person name="Carlier A."/>
        </authorList>
    </citation>
    <scope>NUCLEOTIDE SEQUENCE</scope>
    <source>
        <strain evidence="3">LMG 31809</strain>
    </source>
</reference>
<dbReference type="InterPro" id="IPR050249">
    <property type="entry name" value="Pseudomonas-type_ThrB"/>
</dbReference>
<dbReference type="InterPro" id="IPR002575">
    <property type="entry name" value="Aminoglycoside_PTrfase"/>
</dbReference>
<dbReference type="PANTHER" id="PTHR21064">
    <property type="entry name" value="AMINOGLYCOSIDE PHOSPHOTRANSFERASE DOMAIN-CONTAINING PROTEIN-RELATED"/>
    <property type="match status" value="1"/>
</dbReference>
<accession>A0A9X3Z6A4</accession>
<organism evidence="3 4">
    <name type="scientific">Govanella unica</name>
    <dbReference type="NCBI Taxonomy" id="2975056"/>
    <lineage>
        <taxon>Bacteria</taxon>
        <taxon>Pseudomonadati</taxon>
        <taxon>Pseudomonadota</taxon>
        <taxon>Alphaproteobacteria</taxon>
        <taxon>Emcibacterales</taxon>
        <taxon>Govanellaceae</taxon>
        <taxon>Govanella</taxon>
    </lineage>
</organism>
<dbReference type="GO" id="GO:0004413">
    <property type="term" value="F:homoserine kinase activity"/>
    <property type="evidence" value="ECO:0007669"/>
    <property type="project" value="TreeGrafter"/>
</dbReference>
<comment type="caution">
    <text evidence="3">The sequence shown here is derived from an EMBL/GenBank/DDBJ whole genome shotgun (WGS) entry which is preliminary data.</text>
</comment>
<protein>
    <submittedName>
        <fullName evidence="3">Phosphotransferase</fullName>
    </submittedName>
</protein>
<evidence type="ECO:0000313" key="4">
    <source>
        <dbReference type="Proteomes" id="UP001141619"/>
    </source>
</evidence>
<dbReference type="AlphaFoldDB" id="A0A9X3Z6A4"/>
<dbReference type="Pfam" id="PF01636">
    <property type="entry name" value="APH"/>
    <property type="match status" value="1"/>
</dbReference>
<reference evidence="3" key="1">
    <citation type="submission" date="2022-08" db="EMBL/GenBank/DDBJ databases">
        <authorList>
            <person name="Vandamme P."/>
            <person name="Hettiarachchi A."/>
            <person name="Peeters C."/>
            <person name="Cnockaert M."/>
            <person name="Carlier A."/>
        </authorList>
    </citation>
    <scope>NUCLEOTIDE SEQUENCE</scope>
    <source>
        <strain evidence="3">LMG 31809</strain>
    </source>
</reference>
<dbReference type="Proteomes" id="UP001141619">
    <property type="component" value="Unassembled WGS sequence"/>
</dbReference>
<dbReference type="Gene3D" id="3.30.200.20">
    <property type="entry name" value="Phosphorylase Kinase, domain 1"/>
    <property type="match status" value="1"/>
</dbReference>
<keyword evidence="4" id="KW-1185">Reference proteome</keyword>
<feature type="domain" description="Aminoglycoside phosphotransferase" evidence="2">
    <location>
        <begin position="41"/>
        <end position="286"/>
    </location>
</feature>
<dbReference type="PANTHER" id="PTHR21064:SF6">
    <property type="entry name" value="AMINOGLYCOSIDE PHOSPHOTRANSFERASE DOMAIN-CONTAINING PROTEIN"/>
    <property type="match status" value="1"/>
</dbReference>
<evidence type="ECO:0000313" key="3">
    <source>
        <dbReference type="EMBL" id="MDA5192931.1"/>
    </source>
</evidence>
<name>A0A9X3Z6A4_9PROT</name>
<dbReference type="InterPro" id="IPR011009">
    <property type="entry name" value="Kinase-like_dom_sf"/>
</dbReference>
<comment type="similarity">
    <text evidence="1">Belongs to the pseudomonas-type ThrB family.</text>
</comment>
<gene>
    <name evidence="3" type="ORF">NYP16_03020</name>
</gene>
<evidence type="ECO:0000256" key="1">
    <source>
        <dbReference type="ARBA" id="ARBA00038240"/>
    </source>
</evidence>
<dbReference type="EMBL" id="JANWOI010000001">
    <property type="protein sequence ID" value="MDA5192931.1"/>
    <property type="molecule type" value="Genomic_DNA"/>
</dbReference>
<dbReference type="SUPFAM" id="SSF56112">
    <property type="entry name" value="Protein kinase-like (PK-like)"/>
    <property type="match status" value="1"/>
</dbReference>
<dbReference type="GO" id="GO:0009088">
    <property type="term" value="P:threonine biosynthetic process"/>
    <property type="evidence" value="ECO:0007669"/>
    <property type="project" value="TreeGrafter"/>
</dbReference>
<dbReference type="Gene3D" id="3.90.1200.10">
    <property type="match status" value="1"/>
</dbReference>
<evidence type="ECO:0000259" key="2">
    <source>
        <dbReference type="Pfam" id="PF01636"/>
    </source>
</evidence>